<comment type="subcellular location">
    <subcellularLocation>
        <location evidence="1">Membrane</location>
    </subcellularLocation>
</comment>
<name>A0A4Y7L0D3_PAPSO</name>
<keyword evidence="9" id="KW-1185">Reference proteome</keyword>
<accession>A0A4Y7L0D3</accession>
<evidence type="ECO:0000256" key="2">
    <source>
        <dbReference type="ARBA" id="ARBA00022692"/>
    </source>
</evidence>
<evidence type="ECO:0000256" key="3">
    <source>
        <dbReference type="ARBA" id="ARBA00022989"/>
    </source>
</evidence>
<dbReference type="OMA" id="IKCCDCG"/>
<keyword evidence="4 6" id="KW-0472">Membrane</keyword>
<dbReference type="PANTHER" id="PTHR31422:SF0">
    <property type="entry name" value="MYOSIN-BINDING PROTEIN 7"/>
    <property type="match status" value="1"/>
</dbReference>
<evidence type="ECO:0000256" key="6">
    <source>
        <dbReference type="SAM" id="Phobius"/>
    </source>
</evidence>
<proteinExistence type="predicted"/>
<evidence type="ECO:0000313" key="8">
    <source>
        <dbReference type="EMBL" id="RZC78477.1"/>
    </source>
</evidence>
<dbReference type="Gramene" id="RZC78477">
    <property type="protein sequence ID" value="RZC78477"/>
    <property type="gene ID" value="C5167_002671"/>
</dbReference>
<evidence type="ECO:0000313" key="9">
    <source>
        <dbReference type="Proteomes" id="UP000316621"/>
    </source>
</evidence>
<evidence type="ECO:0000259" key="7">
    <source>
        <dbReference type="PROSITE" id="PS51775"/>
    </source>
</evidence>
<dbReference type="AlphaFoldDB" id="A0A4Y7L0D3"/>
<evidence type="ECO:0000256" key="5">
    <source>
        <dbReference type="SAM" id="Coils"/>
    </source>
</evidence>
<dbReference type="STRING" id="3469.A0A4Y7L0D3"/>
<keyword evidence="2 6" id="KW-0812">Transmembrane</keyword>
<dbReference type="OrthoDB" id="1060521at2759"/>
<dbReference type="Proteomes" id="UP000316621">
    <property type="component" value="Chromosome 9"/>
</dbReference>
<dbReference type="Pfam" id="PF04576">
    <property type="entry name" value="Zein-binding"/>
    <property type="match status" value="1"/>
</dbReference>
<feature type="transmembrane region" description="Helical" evidence="6">
    <location>
        <begin position="458"/>
        <end position="477"/>
    </location>
</feature>
<feature type="coiled-coil region" evidence="5">
    <location>
        <begin position="64"/>
        <end position="105"/>
    </location>
</feature>
<keyword evidence="5" id="KW-0175">Coiled coil</keyword>
<keyword evidence="3 6" id="KW-1133">Transmembrane helix</keyword>
<feature type="domain" description="GTD-binding" evidence="7">
    <location>
        <begin position="69"/>
        <end position="167"/>
    </location>
</feature>
<dbReference type="EMBL" id="CM010723">
    <property type="protein sequence ID" value="RZC78477.1"/>
    <property type="molecule type" value="Genomic_DNA"/>
</dbReference>
<dbReference type="GO" id="GO:0016020">
    <property type="term" value="C:membrane"/>
    <property type="evidence" value="ECO:0007669"/>
    <property type="project" value="UniProtKB-SubCell"/>
</dbReference>
<organism evidence="8 9">
    <name type="scientific">Papaver somniferum</name>
    <name type="common">Opium poppy</name>
    <dbReference type="NCBI Taxonomy" id="3469"/>
    <lineage>
        <taxon>Eukaryota</taxon>
        <taxon>Viridiplantae</taxon>
        <taxon>Streptophyta</taxon>
        <taxon>Embryophyta</taxon>
        <taxon>Tracheophyta</taxon>
        <taxon>Spermatophyta</taxon>
        <taxon>Magnoliopsida</taxon>
        <taxon>Ranunculales</taxon>
        <taxon>Papaveraceae</taxon>
        <taxon>Papaveroideae</taxon>
        <taxon>Papaver</taxon>
    </lineage>
</organism>
<dbReference type="GO" id="GO:0080115">
    <property type="term" value="F:myosin XI tail binding"/>
    <property type="evidence" value="ECO:0007669"/>
    <property type="project" value="UniProtKB-ARBA"/>
</dbReference>
<dbReference type="PROSITE" id="PS51775">
    <property type="entry name" value="GTD_BINDING"/>
    <property type="match status" value="1"/>
</dbReference>
<evidence type="ECO:0000256" key="4">
    <source>
        <dbReference type="ARBA" id="ARBA00023136"/>
    </source>
</evidence>
<protein>
    <recommendedName>
        <fullName evidence="7">GTD-binding domain-containing protein</fullName>
    </recommendedName>
</protein>
<evidence type="ECO:0000256" key="1">
    <source>
        <dbReference type="ARBA" id="ARBA00004370"/>
    </source>
</evidence>
<dbReference type="InterPro" id="IPR007656">
    <property type="entry name" value="GTD-bd"/>
</dbReference>
<gene>
    <name evidence="8" type="ORF">C5167_002671</name>
</gene>
<feature type="coiled-coil region" evidence="5">
    <location>
        <begin position="400"/>
        <end position="427"/>
    </location>
</feature>
<dbReference type="PANTHER" id="PTHR31422">
    <property type="entry name" value="BNAANNG28530D PROTEIN"/>
    <property type="match status" value="1"/>
</dbReference>
<sequence length="518" mass="59236">MESSAIMALPSSKMECSNCGCSCSLINNLAACSTWNRTVKRKIDEIELGRRDGQHDSEFDAVARVEVENECDALREALSSQQESIQELYIELEEERNASASAANEAMSMILRLQREKAEVTMEARQFKRYAEEKIAHDQQEILALEDMVFKREEVIQSLSCEVQMYKHRMMSYGLTEDEAEGSKGFYDSRQEDTVENTDAEFEIPPYDYPPLRCNMNVAHEGPSDFEDVADFEKYAPAENPFATFGDTPRSNFSDTPRVIFGETPKSSTKVVLEKVVVGQSPRRTRHVRKSSMESSGSFSGLVKEIGPDYYRKESPRPSSSFKKMDYFSQTEDCSNLRKEDNIPDLRDDMSDRVYTIDSIHLGTHNNNTVGSKSTIGAYDEYVTTPRDSLYQTDIGDPDIKKLYTRLQMLEADRESMKQAIISMRTEKAQLVILKELAQQLYRDMSPERKMPVRKSSLIGTFSFMSALKWIVSLVFWKNKAQRSKYMFGLSASNVGLLLLLDKNPHMKQWRCLTRAQM</sequence>
<reference evidence="8 9" key="1">
    <citation type="journal article" date="2018" name="Science">
        <title>The opium poppy genome and morphinan production.</title>
        <authorList>
            <person name="Guo L."/>
            <person name="Winzer T."/>
            <person name="Yang X."/>
            <person name="Li Y."/>
            <person name="Ning Z."/>
            <person name="He Z."/>
            <person name="Teodor R."/>
            <person name="Lu Y."/>
            <person name="Bowser T.A."/>
            <person name="Graham I.A."/>
            <person name="Ye K."/>
        </authorList>
    </citation>
    <scope>NUCLEOTIDE SEQUENCE [LARGE SCALE GENOMIC DNA]</scope>
    <source>
        <strain evidence="9">cv. HN1</strain>
        <tissue evidence="8">Leaves</tissue>
    </source>
</reference>